<keyword evidence="11 14" id="KW-0443">Lipid metabolism</keyword>
<evidence type="ECO:0000256" key="8">
    <source>
        <dbReference type="ARBA" id="ARBA00022777"/>
    </source>
</evidence>
<dbReference type="GO" id="GO:0000287">
    <property type="term" value="F:magnesium ion binding"/>
    <property type="evidence" value="ECO:0007669"/>
    <property type="project" value="UniProtKB-UniRule"/>
</dbReference>
<evidence type="ECO:0000313" key="17">
    <source>
        <dbReference type="EMBL" id="EGG41918.1"/>
    </source>
</evidence>
<keyword evidence="5 14" id="KW-0444">Lipid biosynthesis</keyword>
<feature type="active site" description="Proton acceptor" evidence="14">
    <location>
        <position position="185"/>
    </location>
</feature>
<dbReference type="Gene3D" id="3.30.230.10">
    <property type="match status" value="1"/>
</dbReference>
<comment type="function">
    <text evidence="14">Catalyzes the phosphorylation of (R)-mevalonate (MVA) to (R)-mevalonate 5-phosphate (MVAP). Functions in the mevalonate (MVA) pathway leading to isopentenyl diphosphate (IPP), a key precursor for the biosynthesis of isoprenoid compounds such as archaeal membrane lipids.</text>
</comment>
<dbReference type="PROSITE" id="PS00627">
    <property type="entry name" value="GHMP_KINASES_ATP"/>
    <property type="match status" value="1"/>
</dbReference>
<dbReference type="AlphaFoldDB" id="F3KL19"/>
<name>F3KL19_9ARCH</name>
<organism evidence="17">
    <name type="scientific">Candidatus Nitrosarchaeum limnium SFB1</name>
    <dbReference type="NCBI Taxonomy" id="886738"/>
    <lineage>
        <taxon>Archaea</taxon>
        <taxon>Nitrososphaerota</taxon>
        <taxon>Nitrososphaeria</taxon>
        <taxon>Nitrosopumilales</taxon>
        <taxon>Nitrosopumilaceae</taxon>
        <taxon>Nitrosarchaeum</taxon>
    </lineage>
</organism>
<comment type="pathway">
    <text evidence="13 14">Isoprenoid biosynthesis; isopentenyl diphosphate biosynthesis via mevalonate pathway; isopentenyl diphosphate from (R)-mevalonate: step 1/3.</text>
</comment>
<dbReference type="PRINTS" id="PR00959">
    <property type="entry name" value="MEVGALKINASE"/>
</dbReference>
<evidence type="ECO:0000256" key="1">
    <source>
        <dbReference type="ARBA" id="ARBA00004496"/>
    </source>
</evidence>
<keyword evidence="8 14" id="KW-0418">Kinase</keyword>
<evidence type="ECO:0000256" key="12">
    <source>
        <dbReference type="ARBA" id="ARBA00023229"/>
    </source>
</evidence>
<feature type="domain" description="GHMP kinase N-terminal" evidence="15">
    <location>
        <begin position="113"/>
        <end position="193"/>
    </location>
</feature>
<evidence type="ECO:0000256" key="11">
    <source>
        <dbReference type="ARBA" id="ARBA00023098"/>
    </source>
</evidence>
<dbReference type="InterPro" id="IPR006205">
    <property type="entry name" value="Mev_gal_kin"/>
</dbReference>
<comment type="caution">
    <text evidence="17">The sequence shown here is derived from an EMBL/GenBank/DDBJ whole genome shotgun (WGS) entry which is preliminary data.</text>
</comment>
<comment type="catalytic activity">
    <reaction evidence="14">
        <text>(R)-mevalonate + ATP = (R)-5-phosphomevalonate + ADP + H(+)</text>
        <dbReference type="Rhea" id="RHEA:17065"/>
        <dbReference type="ChEBI" id="CHEBI:15378"/>
        <dbReference type="ChEBI" id="CHEBI:30616"/>
        <dbReference type="ChEBI" id="CHEBI:36464"/>
        <dbReference type="ChEBI" id="CHEBI:58146"/>
        <dbReference type="ChEBI" id="CHEBI:456216"/>
        <dbReference type="EC" id="2.7.1.36"/>
    </reaction>
</comment>
<accession>F3KL19</accession>
<dbReference type="Pfam" id="PF00288">
    <property type="entry name" value="GHMP_kinases_N"/>
    <property type="match status" value="1"/>
</dbReference>
<evidence type="ECO:0000256" key="7">
    <source>
        <dbReference type="ARBA" id="ARBA00022741"/>
    </source>
</evidence>
<dbReference type="STRING" id="886738.Nlim_1151"/>
<dbReference type="HAMAP" id="MF_00217">
    <property type="entry name" value="Mevalonate_kinase"/>
    <property type="match status" value="1"/>
</dbReference>
<gene>
    <name evidence="14" type="primary">mvk</name>
    <name evidence="17" type="ORF">Nlim_1151</name>
</gene>
<evidence type="ECO:0000256" key="4">
    <source>
        <dbReference type="ARBA" id="ARBA00022490"/>
    </source>
</evidence>
<dbReference type="Pfam" id="PF08544">
    <property type="entry name" value="GHMP_kinases_C"/>
    <property type="match status" value="1"/>
</dbReference>
<evidence type="ECO:0000256" key="13">
    <source>
        <dbReference type="ARBA" id="ARBA00029438"/>
    </source>
</evidence>
<evidence type="ECO:0000256" key="5">
    <source>
        <dbReference type="ARBA" id="ARBA00022516"/>
    </source>
</evidence>
<dbReference type="InterPro" id="IPR006203">
    <property type="entry name" value="GHMP_knse_ATP-bd_CS"/>
</dbReference>
<dbReference type="InterPro" id="IPR036554">
    <property type="entry name" value="GHMP_kinase_C_sf"/>
</dbReference>
<dbReference type="NCBIfam" id="TIGR00549">
    <property type="entry name" value="mevalon_kin"/>
    <property type="match status" value="1"/>
</dbReference>
<comment type="subcellular location">
    <subcellularLocation>
        <location evidence="1 14">Cytoplasm</location>
    </subcellularLocation>
</comment>
<dbReference type="PANTHER" id="PTHR43290:SF2">
    <property type="entry name" value="MEVALONATE KINASE"/>
    <property type="match status" value="1"/>
</dbReference>
<keyword evidence="7 14" id="KW-0547">Nucleotide-binding</keyword>
<evidence type="ECO:0000256" key="6">
    <source>
        <dbReference type="ARBA" id="ARBA00022679"/>
    </source>
</evidence>
<sequence length="351" mass="39415">MQRAWGNKRRITKVCYKRRYHRRYEFCCWVWVDYFHLISKASAPGKAILFGEHFVVYGIKAILCAINKRVTITAEKIPENKILVKSKIGELDLPLNKPISEINSPLKPFYYLANKMIEKHKQNTGIKIIVESEIPSGVGLGSSSACCVAGAAAISRLFEESTKEKILEMAIEAERTIFQNTSGADCTVCTFGGLMEYDKSKGFSQIQSKSNFHLVIANSNIEHSTDEVVSKVRKFKEKNEKTFSDMCQKESELINRVSTMLKNNDLEGLGKSMHENEEYLEILGISNDKLRDMVKIAGEASFGAKITGAGGGGCIISLTDESNLEKTILKLRERNYDCFSVKIDFNGLNTF</sequence>
<dbReference type="GO" id="GO:0005829">
    <property type="term" value="C:cytosol"/>
    <property type="evidence" value="ECO:0007669"/>
    <property type="project" value="TreeGrafter"/>
</dbReference>
<dbReference type="InterPro" id="IPR022937">
    <property type="entry name" value="Mevalonate_kinase_arc"/>
</dbReference>
<keyword evidence="12 14" id="KW-0414">Isoprene biosynthesis</keyword>
<keyword evidence="4 14" id="KW-0963">Cytoplasm</keyword>
<dbReference type="EMBL" id="AEGP01000043">
    <property type="protein sequence ID" value="EGG41918.1"/>
    <property type="molecule type" value="Genomic_DNA"/>
</dbReference>
<protein>
    <recommendedName>
        <fullName evidence="3 14">Mevalonate kinase</fullName>
        <shortName evidence="14">MK</shortName>
        <shortName evidence="14">MVK</shortName>
        <ecNumber evidence="3 14">2.7.1.36</ecNumber>
    </recommendedName>
</protein>
<reference evidence="17" key="1">
    <citation type="journal article" date="2011" name="PLoS ONE">
        <title>Genome of a low-salinity ammonia-oxidizing archaeon determined by single-cell and metagenomic analysis.</title>
        <authorList>
            <person name="Blainey P.C."/>
            <person name="Mosier A.C."/>
            <person name="Potanina A."/>
            <person name="Francis C.A."/>
            <person name="Quake S.R."/>
        </authorList>
    </citation>
    <scope>NUCLEOTIDE SEQUENCE [LARGE SCALE GENOMIC DNA]</scope>
    <source>
        <strain evidence="17">SFB1</strain>
    </source>
</reference>
<comment type="subunit">
    <text evidence="14">Homodimer.</text>
</comment>
<dbReference type="GO" id="GO:0004496">
    <property type="term" value="F:mevalonate kinase activity"/>
    <property type="evidence" value="ECO:0007669"/>
    <property type="project" value="UniProtKB-UniRule"/>
</dbReference>
<dbReference type="SUPFAM" id="SSF55060">
    <property type="entry name" value="GHMP Kinase, C-terminal domain"/>
    <property type="match status" value="1"/>
</dbReference>
<proteinExistence type="inferred from homology"/>
<dbReference type="InterPro" id="IPR006204">
    <property type="entry name" value="GHMP_kinase_N_dom"/>
</dbReference>
<keyword evidence="10 14" id="KW-0460">Magnesium</keyword>
<dbReference type="UniPathway" id="UPA00057">
    <property type="reaction ID" value="UER00098"/>
</dbReference>
<dbReference type="Gene3D" id="3.30.70.890">
    <property type="entry name" value="GHMP kinase, C-terminal domain"/>
    <property type="match status" value="1"/>
</dbReference>
<comment type="caution">
    <text evidence="14">Lacks conserved residue(s) required for the propagation of feature annotation.</text>
</comment>
<dbReference type="GO" id="GO:0005524">
    <property type="term" value="F:ATP binding"/>
    <property type="evidence" value="ECO:0007669"/>
    <property type="project" value="UniProtKB-UniRule"/>
</dbReference>
<dbReference type="InterPro" id="IPR014721">
    <property type="entry name" value="Ribsml_uS5_D2-typ_fold_subgr"/>
</dbReference>
<dbReference type="EC" id="2.7.1.36" evidence="3 14"/>
<evidence type="ECO:0000256" key="10">
    <source>
        <dbReference type="ARBA" id="ARBA00022842"/>
    </source>
</evidence>
<dbReference type="GO" id="GO:0019287">
    <property type="term" value="P:isopentenyl diphosphate biosynthetic process, mevalonate pathway"/>
    <property type="evidence" value="ECO:0007669"/>
    <property type="project" value="UniProtKB-UniRule"/>
</dbReference>
<dbReference type="SUPFAM" id="SSF54211">
    <property type="entry name" value="Ribosomal protein S5 domain 2-like"/>
    <property type="match status" value="1"/>
</dbReference>
<comment type="cofactor">
    <cofactor evidence="14">
        <name>Mg(2+)</name>
        <dbReference type="ChEBI" id="CHEBI:18420"/>
    </cofactor>
</comment>
<keyword evidence="6 14" id="KW-0808">Transferase</keyword>
<keyword evidence="9 14" id="KW-0067">ATP-binding</keyword>
<evidence type="ECO:0000259" key="15">
    <source>
        <dbReference type="Pfam" id="PF00288"/>
    </source>
</evidence>
<evidence type="ECO:0000259" key="16">
    <source>
        <dbReference type="Pfam" id="PF08544"/>
    </source>
</evidence>
<evidence type="ECO:0000256" key="2">
    <source>
        <dbReference type="ARBA" id="ARBA00006495"/>
    </source>
</evidence>
<dbReference type="InterPro" id="IPR020568">
    <property type="entry name" value="Ribosomal_Su5_D2-typ_SF"/>
</dbReference>
<evidence type="ECO:0000256" key="14">
    <source>
        <dbReference type="HAMAP-Rule" id="MF_00217"/>
    </source>
</evidence>
<dbReference type="Proteomes" id="UP000004348">
    <property type="component" value="Chromosome"/>
</dbReference>
<comment type="similarity">
    <text evidence="2 14">Belongs to the GHMP kinase family. Mevalonate kinase subfamily.</text>
</comment>
<feature type="domain" description="GHMP kinase C-terminal" evidence="16">
    <location>
        <begin position="261"/>
        <end position="336"/>
    </location>
</feature>
<dbReference type="PATRIC" id="fig|886738.10.peg.1270"/>
<evidence type="ECO:0000256" key="3">
    <source>
        <dbReference type="ARBA" id="ARBA00012103"/>
    </source>
</evidence>
<dbReference type="InterPro" id="IPR013750">
    <property type="entry name" value="GHMP_kinase_C_dom"/>
</dbReference>
<evidence type="ECO:0000256" key="9">
    <source>
        <dbReference type="ARBA" id="ARBA00022840"/>
    </source>
</evidence>
<dbReference type="PANTHER" id="PTHR43290">
    <property type="entry name" value="MEVALONATE KINASE"/>
    <property type="match status" value="1"/>
</dbReference>
<dbReference type="HOGENOM" id="CLU_017814_0_0_2"/>